<evidence type="ECO:0000256" key="3">
    <source>
        <dbReference type="ARBA" id="ARBA00023172"/>
    </source>
</evidence>
<dbReference type="Gene3D" id="1.10.150.130">
    <property type="match status" value="1"/>
</dbReference>
<dbReference type="InterPro" id="IPR050090">
    <property type="entry name" value="Tyrosine_recombinase_XerCD"/>
</dbReference>
<dbReference type="PROSITE" id="PS51898">
    <property type="entry name" value="TYR_RECOMBINASE"/>
    <property type="match status" value="1"/>
</dbReference>
<dbReference type="InterPro" id="IPR044068">
    <property type="entry name" value="CB"/>
</dbReference>
<dbReference type="Gene3D" id="1.10.443.10">
    <property type="entry name" value="Intergrase catalytic core"/>
    <property type="match status" value="1"/>
</dbReference>
<dbReference type="InterPro" id="IPR011010">
    <property type="entry name" value="DNA_brk_join_enz"/>
</dbReference>
<dbReference type="CDD" id="cd01188">
    <property type="entry name" value="INT_RitA_C_like"/>
    <property type="match status" value="1"/>
</dbReference>
<keyword evidence="8" id="KW-1185">Reference proteome</keyword>
<protein>
    <submittedName>
        <fullName evidence="7">Site-specific integrase</fullName>
    </submittedName>
</protein>
<evidence type="ECO:0000256" key="2">
    <source>
        <dbReference type="ARBA" id="ARBA00023125"/>
    </source>
</evidence>
<keyword evidence="3" id="KW-0233">DNA recombination</keyword>
<feature type="domain" description="Core-binding (CB)" evidence="6">
    <location>
        <begin position="110"/>
        <end position="193"/>
    </location>
</feature>
<dbReference type="InterPro" id="IPR002104">
    <property type="entry name" value="Integrase_catalytic"/>
</dbReference>
<name>A0ABY6Z7S6_9BACL</name>
<evidence type="ECO:0000313" key="8">
    <source>
        <dbReference type="Proteomes" id="UP001164803"/>
    </source>
</evidence>
<evidence type="ECO:0000259" key="6">
    <source>
        <dbReference type="PROSITE" id="PS51900"/>
    </source>
</evidence>
<dbReference type="SUPFAM" id="SSF56349">
    <property type="entry name" value="DNA breaking-rejoining enzymes"/>
    <property type="match status" value="1"/>
</dbReference>
<accession>A0ABY6Z7S6</accession>
<feature type="domain" description="Tyr recombinase" evidence="5">
    <location>
        <begin position="216"/>
        <end position="403"/>
    </location>
</feature>
<dbReference type="InterPro" id="IPR010998">
    <property type="entry name" value="Integrase_recombinase_N"/>
</dbReference>
<dbReference type="PANTHER" id="PTHR30349:SF81">
    <property type="entry name" value="TYROSINE RECOMBINASE XERC"/>
    <property type="match status" value="1"/>
</dbReference>
<dbReference type="PROSITE" id="PS51900">
    <property type="entry name" value="CB"/>
    <property type="match status" value="1"/>
</dbReference>
<keyword evidence="2 4" id="KW-0238">DNA-binding</keyword>
<dbReference type="Pfam" id="PF02899">
    <property type="entry name" value="Phage_int_SAM_1"/>
    <property type="match status" value="1"/>
</dbReference>
<dbReference type="RefSeq" id="WP_268046439.1">
    <property type="nucleotide sequence ID" value="NZ_CP104064.1"/>
</dbReference>
<evidence type="ECO:0000256" key="4">
    <source>
        <dbReference type="PROSITE-ProRule" id="PRU01248"/>
    </source>
</evidence>
<dbReference type="Proteomes" id="UP001164803">
    <property type="component" value="Chromosome"/>
</dbReference>
<evidence type="ECO:0000259" key="5">
    <source>
        <dbReference type="PROSITE" id="PS51898"/>
    </source>
</evidence>
<reference evidence="7" key="1">
    <citation type="submission" date="2022-08" db="EMBL/GenBank/DDBJ databases">
        <title>Alicyclobacillus dauci DSM2870, complete genome.</title>
        <authorList>
            <person name="Wang Q."/>
            <person name="Cai R."/>
            <person name="Wang Z."/>
        </authorList>
    </citation>
    <scope>NUCLEOTIDE SEQUENCE</scope>
    <source>
        <strain evidence="7">DSM 28700</strain>
    </source>
</reference>
<dbReference type="InterPro" id="IPR004107">
    <property type="entry name" value="Integrase_SAM-like_N"/>
</dbReference>
<proteinExistence type="predicted"/>
<sequence>MGNPTFPELVAGLESELYRLHYNEKSIEYYRRMWRRIGKFLEDEGADHFREELGIRFLDKEYHFSELERTGDLTQSIINAGRVVRMLGDFQQHGSVLRRYYKHRELVQSDELKLTLSDYANHCRQKEYSTVTQNHYRRIAEKFLSFLESQRVFSCSDIQPRHLADYINTLLGYSFKFVELQLCALRSFLRFLHTVGVLTEDLKDSLPALQSRKQQRIPSVWTPEQVTKLLSVIDRGSSAGKRDYAMILLVARLGIRTLDVKHLKLENLKWRDNRIELVQSKTSRMLGLPLLPDVGWAIIDYLKNGRPKVDSPYVFLRHLAPLEPFSDEDRLHQIITKYMKMAKISVSPKKKRGMHSLRHTLATRLLEENTPLSVISDILGHVNSDTTAVYLKVDVDRLRECALDPEAVFE</sequence>
<evidence type="ECO:0000313" key="7">
    <source>
        <dbReference type="EMBL" id="WAH38844.1"/>
    </source>
</evidence>
<dbReference type="EMBL" id="CP104064">
    <property type="protein sequence ID" value="WAH38844.1"/>
    <property type="molecule type" value="Genomic_DNA"/>
</dbReference>
<dbReference type="PANTHER" id="PTHR30349">
    <property type="entry name" value="PHAGE INTEGRASE-RELATED"/>
    <property type="match status" value="1"/>
</dbReference>
<evidence type="ECO:0000256" key="1">
    <source>
        <dbReference type="ARBA" id="ARBA00022908"/>
    </source>
</evidence>
<dbReference type="Pfam" id="PF00589">
    <property type="entry name" value="Phage_integrase"/>
    <property type="match status" value="1"/>
</dbReference>
<dbReference type="InterPro" id="IPR013762">
    <property type="entry name" value="Integrase-like_cat_sf"/>
</dbReference>
<gene>
    <name evidence="7" type="ORF">NZD86_10375</name>
</gene>
<keyword evidence="1" id="KW-0229">DNA integration</keyword>
<organism evidence="7 8">
    <name type="scientific">Alicyclobacillus dauci</name>
    <dbReference type="NCBI Taxonomy" id="1475485"/>
    <lineage>
        <taxon>Bacteria</taxon>
        <taxon>Bacillati</taxon>
        <taxon>Bacillota</taxon>
        <taxon>Bacilli</taxon>
        <taxon>Bacillales</taxon>
        <taxon>Alicyclobacillaceae</taxon>
        <taxon>Alicyclobacillus</taxon>
    </lineage>
</organism>